<reference evidence="2 3" key="1">
    <citation type="journal article" date="2018" name="Nat. Ecol. Evol.">
        <title>Pezizomycetes genomes reveal the molecular basis of ectomycorrhizal truffle lifestyle.</title>
        <authorList>
            <person name="Murat C."/>
            <person name="Payen T."/>
            <person name="Noel B."/>
            <person name="Kuo A."/>
            <person name="Morin E."/>
            <person name="Chen J."/>
            <person name="Kohler A."/>
            <person name="Krizsan K."/>
            <person name="Balestrini R."/>
            <person name="Da Silva C."/>
            <person name="Montanini B."/>
            <person name="Hainaut M."/>
            <person name="Levati E."/>
            <person name="Barry K.W."/>
            <person name="Belfiori B."/>
            <person name="Cichocki N."/>
            <person name="Clum A."/>
            <person name="Dockter R.B."/>
            <person name="Fauchery L."/>
            <person name="Guy J."/>
            <person name="Iotti M."/>
            <person name="Le Tacon F."/>
            <person name="Lindquist E.A."/>
            <person name="Lipzen A."/>
            <person name="Malagnac F."/>
            <person name="Mello A."/>
            <person name="Molinier V."/>
            <person name="Miyauchi S."/>
            <person name="Poulain J."/>
            <person name="Riccioni C."/>
            <person name="Rubini A."/>
            <person name="Sitrit Y."/>
            <person name="Splivallo R."/>
            <person name="Traeger S."/>
            <person name="Wang M."/>
            <person name="Zifcakova L."/>
            <person name="Wipf D."/>
            <person name="Zambonelli A."/>
            <person name="Paolocci F."/>
            <person name="Nowrousian M."/>
            <person name="Ottonello S."/>
            <person name="Baldrian P."/>
            <person name="Spatafora J.W."/>
            <person name="Henrissat B."/>
            <person name="Nagy L.G."/>
            <person name="Aury J.M."/>
            <person name="Wincker P."/>
            <person name="Grigoriev I.V."/>
            <person name="Bonfante P."/>
            <person name="Martin F.M."/>
        </authorList>
    </citation>
    <scope>NUCLEOTIDE SEQUENCE [LARGE SCALE GENOMIC DNA]</scope>
    <source>
        <strain evidence="2 3">RN42</strain>
    </source>
</reference>
<sequence>MTSPTSSTPIFAPIPRKKRPLSTSTNSSPSTHSSIYDASPCSSPSPPPSTKAQSRTSSYTAFLDPNIPTGTSNTLPTIREQKSAILPTKDDLDYFGQSFSSIPLLTDPYASSVSSRDSTEFIDTLERYFGSPSAPLLPTKKPPPPLPPIPDNVTTIQNGRVMSVNARPWRPGPSGHRSYGTLGGHPFHHAPVAEVGGQSEEREEDEAGVGCWKMIVGVLCCGSCWAAVRELMVGDDEDE</sequence>
<accession>A0A3N4HVX8</accession>
<feature type="region of interest" description="Disordered" evidence="1">
    <location>
        <begin position="1"/>
        <end position="78"/>
    </location>
</feature>
<protein>
    <submittedName>
        <fullName evidence="2">Uncharacterized protein</fullName>
    </submittedName>
</protein>
<dbReference type="Proteomes" id="UP000275078">
    <property type="component" value="Unassembled WGS sequence"/>
</dbReference>
<evidence type="ECO:0000313" key="2">
    <source>
        <dbReference type="EMBL" id="RPA77819.1"/>
    </source>
</evidence>
<evidence type="ECO:0000313" key="3">
    <source>
        <dbReference type="Proteomes" id="UP000275078"/>
    </source>
</evidence>
<evidence type="ECO:0000256" key="1">
    <source>
        <dbReference type="SAM" id="MobiDB-lite"/>
    </source>
</evidence>
<name>A0A3N4HVX8_ASCIM</name>
<dbReference type="EMBL" id="ML119720">
    <property type="protein sequence ID" value="RPA77819.1"/>
    <property type="molecule type" value="Genomic_DNA"/>
</dbReference>
<feature type="compositionally biased region" description="Polar residues" evidence="1">
    <location>
        <begin position="50"/>
        <end position="60"/>
    </location>
</feature>
<proteinExistence type="predicted"/>
<dbReference type="AlphaFoldDB" id="A0A3N4HVX8"/>
<organism evidence="2 3">
    <name type="scientific">Ascobolus immersus RN42</name>
    <dbReference type="NCBI Taxonomy" id="1160509"/>
    <lineage>
        <taxon>Eukaryota</taxon>
        <taxon>Fungi</taxon>
        <taxon>Dikarya</taxon>
        <taxon>Ascomycota</taxon>
        <taxon>Pezizomycotina</taxon>
        <taxon>Pezizomycetes</taxon>
        <taxon>Pezizales</taxon>
        <taxon>Ascobolaceae</taxon>
        <taxon>Ascobolus</taxon>
    </lineage>
</organism>
<gene>
    <name evidence="2" type="ORF">BJ508DRAFT_309790</name>
</gene>
<keyword evidence="3" id="KW-1185">Reference proteome</keyword>
<feature type="compositionally biased region" description="Low complexity" evidence="1">
    <location>
        <begin position="22"/>
        <end position="42"/>
    </location>
</feature>